<name>X1UKC4_9ZZZZ</name>
<organism evidence="2">
    <name type="scientific">marine sediment metagenome</name>
    <dbReference type="NCBI Taxonomy" id="412755"/>
    <lineage>
        <taxon>unclassified sequences</taxon>
        <taxon>metagenomes</taxon>
        <taxon>ecological metagenomes</taxon>
    </lineage>
</organism>
<sequence length="59" mass="6868">MILSYLKTQKKEVKRIGKRNDDRANSMNPNNSAYKASVNNRSSQLNPNHPEYKDDQDED</sequence>
<reference evidence="2" key="1">
    <citation type="journal article" date="2014" name="Front. Microbiol.">
        <title>High frequency of phylogenetically diverse reductive dehalogenase-homologous genes in deep subseafloor sedimentary metagenomes.</title>
        <authorList>
            <person name="Kawai M."/>
            <person name="Futagami T."/>
            <person name="Toyoda A."/>
            <person name="Takaki Y."/>
            <person name="Nishi S."/>
            <person name="Hori S."/>
            <person name="Arai W."/>
            <person name="Tsubouchi T."/>
            <person name="Morono Y."/>
            <person name="Uchiyama I."/>
            <person name="Ito T."/>
            <person name="Fujiyama A."/>
            <person name="Inagaki F."/>
            <person name="Takami H."/>
        </authorList>
    </citation>
    <scope>NUCLEOTIDE SEQUENCE</scope>
    <source>
        <strain evidence="2">Expedition CK06-06</strain>
    </source>
</reference>
<dbReference type="EMBL" id="BARW01036446">
    <property type="protein sequence ID" value="GAJ17949.1"/>
    <property type="molecule type" value="Genomic_DNA"/>
</dbReference>
<evidence type="ECO:0000313" key="2">
    <source>
        <dbReference type="EMBL" id="GAJ17949.1"/>
    </source>
</evidence>
<proteinExistence type="predicted"/>
<accession>X1UKC4</accession>
<dbReference type="AlphaFoldDB" id="X1UKC4"/>
<gene>
    <name evidence="2" type="ORF">S12H4_56567</name>
</gene>
<feature type="compositionally biased region" description="Basic and acidic residues" evidence="1">
    <location>
        <begin position="9"/>
        <end position="24"/>
    </location>
</feature>
<protein>
    <submittedName>
        <fullName evidence="2">Uncharacterized protein</fullName>
    </submittedName>
</protein>
<comment type="caution">
    <text evidence="2">The sequence shown here is derived from an EMBL/GenBank/DDBJ whole genome shotgun (WGS) entry which is preliminary data.</text>
</comment>
<feature type="region of interest" description="Disordered" evidence="1">
    <location>
        <begin position="1"/>
        <end position="59"/>
    </location>
</feature>
<feature type="compositionally biased region" description="Polar residues" evidence="1">
    <location>
        <begin position="25"/>
        <end position="47"/>
    </location>
</feature>
<evidence type="ECO:0000256" key="1">
    <source>
        <dbReference type="SAM" id="MobiDB-lite"/>
    </source>
</evidence>